<dbReference type="Proteomes" id="UP001234297">
    <property type="component" value="Chromosome 5"/>
</dbReference>
<protein>
    <submittedName>
        <fullName evidence="1">Uncharacterized protein</fullName>
    </submittedName>
</protein>
<evidence type="ECO:0000313" key="1">
    <source>
        <dbReference type="EMBL" id="KAJ8640507.1"/>
    </source>
</evidence>
<dbReference type="EMBL" id="CM056813">
    <property type="protein sequence ID" value="KAJ8640507.1"/>
    <property type="molecule type" value="Genomic_DNA"/>
</dbReference>
<accession>A0ACC2M4B9</accession>
<organism evidence="1 2">
    <name type="scientific">Persea americana</name>
    <name type="common">Avocado</name>
    <dbReference type="NCBI Taxonomy" id="3435"/>
    <lineage>
        <taxon>Eukaryota</taxon>
        <taxon>Viridiplantae</taxon>
        <taxon>Streptophyta</taxon>
        <taxon>Embryophyta</taxon>
        <taxon>Tracheophyta</taxon>
        <taxon>Spermatophyta</taxon>
        <taxon>Magnoliopsida</taxon>
        <taxon>Magnoliidae</taxon>
        <taxon>Laurales</taxon>
        <taxon>Lauraceae</taxon>
        <taxon>Persea</taxon>
    </lineage>
</organism>
<keyword evidence="2" id="KW-1185">Reference proteome</keyword>
<name>A0ACC2M4B9_PERAE</name>
<evidence type="ECO:0000313" key="2">
    <source>
        <dbReference type="Proteomes" id="UP001234297"/>
    </source>
</evidence>
<sequence>MGWSTRCLRNLCCAGKEKESLNSSEEKERWDLECSVNVGQIPECAKGRIPVATEEAWLGNYFSETENEQSKHAIAVAAATAAAADAAVAAAQAAVAVVRLTSHGRGTMFGADRERLAAVKIQTAFRGYLARKALRALKGLVKLQAHVRGYLVRRRAAETLQSMETLIRAQATVRMQKWRLPNEDCRFRPLNSIERFDDTRSEHTTSIHSRRLSASLEAAINTFDESPKTVEIDTCRSNSRSGRTNPCLSDCSEDRSLFQTLSPLPYQMSSTHLSTPACRNPGDFDWVLTGEECRFNTAQSTPRFANSGGMPMTPAKSVCGEIFFQHYSSYPNYMANTQSFRAKVRSHSAPKQRPMQGPKKGLLWNETAESRARLSGVQMRRSCSQVHEAFNFKNAVMGRFDRSTEFIKEAERDYLHRRL</sequence>
<comment type="caution">
    <text evidence="1">The sequence shown here is derived from an EMBL/GenBank/DDBJ whole genome shotgun (WGS) entry which is preliminary data.</text>
</comment>
<proteinExistence type="predicted"/>
<gene>
    <name evidence="1" type="ORF">MRB53_017201</name>
</gene>
<reference evidence="1 2" key="1">
    <citation type="journal article" date="2022" name="Hortic Res">
        <title>A haplotype resolved chromosomal level avocado genome allows analysis of novel avocado genes.</title>
        <authorList>
            <person name="Nath O."/>
            <person name="Fletcher S.J."/>
            <person name="Hayward A."/>
            <person name="Shaw L.M."/>
            <person name="Masouleh A.K."/>
            <person name="Furtado A."/>
            <person name="Henry R.J."/>
            <person name="Mitter N."/>
        </authorList>
    </citation>
    <scope>NUCLEOTIDE SEQUENCE [LARGE SCALE GENOMIC DNA]</scope>
    <source>
        <strain evidence="2">cv. Hass</strain>
    </source>
</reference>